<dbReference type="PANTHER" id="PTHR35617">
    <property type="entry name" value="PHAGE_INTEGRASE DOMAIN-CONTAINING PROTEIN"/>
    <property type="match status" value="1"/>
</dbReference>
<organism evidence="3 4">
    <name type="scientific">Cotesia congregata</name>
    <name type="common">Parasitoid wasp</name>
    <name type="synonym">Apanteles congregatus</name>
    <dbReference type="NCBI Taxonomy" id="51543"/>
    <lineage>
        <taxon>Eukaryota</taxon>
        <taxon>Metazoa</taxon>
        <taxon>Ecdysozoa</taxon>
        <taxon>Arthropoda</taxon>
        <taxon>Hexapoda</taxon>
        <taxon>Insecta</taxon>
        <taxon>Pterygota</taxon>
        <taxon>Neoptera</taxon>
        <taxon>Endopterygota</taxon>
        <taxon>Hymenoptera</taxon>
        <taxon>Apocrita</taxon>
        <taxon>Ichneumonoidea</taxon>
        <taxon>Braconidae</taxon>
        <taxon>Microgastrinae</taxon>
        <taxon>Cotesia</taxon>
    </lineage>
</organism>
<dbReference type="AlphaFoldDB" id="A0A8J2HI05"/>
<gene>
    <name evidence="3" type="ORF">HICCMSTLAB_LOCUS9816</name>
</gene>
<dbReference type="OrthoDB" id="7699712at2759"/>
<dbReference type="PANTHER" id="PTHR35617:SF3">
    <property type="entry name" value="CORE-BINDING (CB) DOMAIN-CONTAINING PROTEIN"/>
    <property type="match status" value="1"/>
</dbReference>
<evidence type="ECO:0000313" key="4">
    <source>
        <dbReference type="Proteomes" id="UP000786811"/>
    </source>
</evidence>
<dbReference type="GO" id="GO:0003677">
    <property type="term" value="F:DNA binding"/>
    <property type="evidence" value="ECO:0007669"/>
    <property type="project" value="InterPro"/>
</dbReference>
<dbReference type="InterPro" id="IPR002104">
    <property type="entry name" value="Integrase_catalytic"/>
</dbReference>
<dbReference type="InterPro" id="IPR013762">
    <property type="entry name" value="Integrase-like_cat_sf"/>
</dbReference>
<dbReference type="CDD" id="cd00397">
    <property type="entry name" value="DNA_BRE_C"/>
    <property type="match status" value="1"/>
</dbReference>
<dbReference type="GO" id="GO:0006310">
    <property type="term" value="P:DNA recombination"/>
    <property type="evidence" value="ECO:0007669"/>
    <property type="project" value="UniProtKB-KW"/>
</dbReference>
<dbReference type="GO" id="GO:0015074">
    <property type="term" value="P:DNA integration"/>
    <property type="evidence" value="ECO:0007669"/>
    <property type="project" value="InterPro"/>
</dbReference>
<dbReference type="Gene3D" id="1.10.443.10">
    <property type="entry name" value="Intergrase catalytic core"/>
    <property type="match status" value="1"/>
</dbReference>
<name>A0A8J2HI05_COTCN</name>
<evidence type="ECO:0000259" key="2">
    <source>
        <dbReference type="PROSITE" id="PS51898"/>
    </source>
</evidence>
<evidence type="ECO:0000256" key="1">
    <source>
        <dbReference type="ARBA" id="ARBA00023172"/>
    </source>
</evidence>
<accession>A0A8J2HI05</accession>
<proteinExistence type="predicted"/>
<protein>
    <recommendedName>
        <fullName evidence="2">Tyr recombinase domain-containing protein</fullName>
    </recommendedName>
</protein>
<dbReference type="InterPro" id="IPR011010">
    <property type="entry name" value="DNA_brk_join_enz"/>
</dbReference>
<sequence>MHPLSQFKLKEAAEKVATLLALTTAQRLQTLALVRIENIERTKTEIKIKITELTKTTKPGSEYRELVLPFYRDRPGLYVASAVLDYIDITKELRSSETKTLFIGSTKPYGPASSQTIGHWIKSLLRKAGVDTNQFSAYSTRHAAVSTAHKRGVDISTIRRCAGWTPNSQTFFKFYNKPIQAPNSQFARAILEKI</sequence>
<keyword evidence="1" id="KW-0233">DNA recombination</keyword>
<dbReference type="Pfam" id="PF00589">
    <property type="entry name" value="Phage_integrase"/>
    <property type="match status" value="1"/>
</dbReference>
<dbReference type="SUPFAM" id="SSF56349">
    <property type="entry name" value="DNA breaking-rejoining enzymes"/>
    <property type="match status" value="1"/>
</dbReference>
<comment type="caution">
    <text evidence="3">The sequence shown here is derived from an EMBL/GenBank/DDBJ whole genome shotgun (WGS) entry which is preliminary data.</text>
</comment>
<feature type="domain" description="Tyr recombinase" evidence="2">
    <location>
        <begin position="1"/>
        <end position="192"/>
    </location>
</feature>
<dbReference type="Proteomes" id="UP000786811">
    <property type="component" value="Unassembled WGS sequence"/>
</dbReference>
<dbReference type="EMBL" id="CAJNRD030001122">
    <property type="protein sequence ID" value="CAG5100743.1"/>
    <property type="molecule type" value="Genomic_DNA"/>
</dbReference>
<dbReference type="PROSITE" id="PS51898">
    <property type="entry name" value="TYR_RECOMBINASE"/>
    <property type="match status" value="1"/>
</dbReference>
<keyword evidence="4" id="KW-1185">Reference proteome</keyword>
<reference evidence="3" key="1">
    <citation type="submission" date="2021-04" db="EMBL/GenBank/DDBJ databases">
        <authorList>
            <person name="Chebbi M.A.C M."/>
        </authorList>
    </citation>
    <scope>NUCLEOTIDE SEQUENCE</scope>
</reference>
<evidence type="ECO:0000313" key="3">
    <source>
        <dbReference type="EMBL" id="CAG5100743.1"/>
    </source>
</evidence>